<keyword evidence="4" id="KW-1185">Reference proteome</keyword>
<dbReference type="RefSeq" id="WP_344042069.1">
    <property type="nucleotide sequence ID" value="NZ_BAAAKE010000032.1"/>
</dbReference>
<dbReference type="EMBL" id="JBHSJB010000022">
    <property type="protein sequence ID" value="MFC5056597.1"/>
    <property type="molecule type" value="Genomic_DNA"/>
</dbReference>
<dbReference type="SUPFAM" id="SSF49785">
    <property type="entry name" value="Galactose-binding domain-like"/>
    <property type="match status" value="1"/>
</dbReference>
<organism evidence="3 4">
    <name type="scientific">Saccharothrix xinjiangensis</name>
    <dbReference type="NCBI Taxonomy" id="204798"/>
    <lineage>
        <taxon>Bacteria</taxon>
        <taxon>Bacillati</taxon>
        <taxon>Actinomycetota</taxon>
        <taxon>Actinomycetes</taxon>
        <taxon>Pseudonocardiales</taxon>
        <taxon>Pseudonocardiaceae</taxon>
        <taxon>Saccharothrix</taxon>
    </lineage>
</organism>
<dbReference type="PROSITE" id="PS51175">
    <property type="entry name" value="CBM6"/>
    <property type="match status" value="1"/>
</dbReference>
<dbReference type="Pfam" id="PF21348">
    <property type="entry name" value="RGL11_C"/>
    <property type="match status" value="1"/>
</dbReference>
<dbReference type="Pfam" id="PF18370">
    <property type="entry name" value="RGI_lyase"/>
    <property type="match status" value="1"/>
</dbReference>
<reference evidence="4" key="1">
    <citation type="journal article" date="2019" name="Int. J. Syst. Evol. Microbiol.">
        <title>The Global Catalogue of Microorganisms (GCM) 10K type strain sequencing project: providing services to taxonomists for standard genome sequencing and annotation.</title>
        <authorList>
            <consortium name="The Broad Institute Genomics Platform"/>
            <consortium name="The Broad Institute Genome Sequencing Center for Infectious Disease"/>
            <person name="Wu L."/>
            <person name="Ma J."/>
        </authorList>
    </citation>
    <scope>NUCLEOTIDE SEQUENCE [LARGE SCALE GENOMIC DNA]</scope>
    <source>
        <strain evidence="4">KCTC 12848</strain>
    </source>
</reference>
<keyword evidence="1" id="KW-0732">Signal</keyword>
<comment type="caution">
    <text evidence="3">The sequence shown here is derived from an EMBL/GenBank/DDBJ whole genome shotgun (WGS) entry which is preliminary data.</text>
</comment>
<feature type="chain" id="PRO_5047342908" evidence="1">
    <location>
        <begin position="21"/>
        <end position="730"/>
    </location>
</feature>
<dbReference type="Proteomes" id="UP001595833">
    <property type="component" value="Unassembled WGS sequence"/>
</dbReference>
<evidence type="ECO:0000259" key="2">
    <source>
        <dbReference type="PROSITE" id="PS51175"/>
    </source>
</evidence>
<dbReference type="SUPFAM" id="SSF69318">
    <property type="entry name" value="Integrin alpha N-terminal domain"/>
    <property type="match status" value="1"/>
</dbReference>
<dbReference type="Gene3D" id="2.60.40.10">
    <property type="entry name" value="Immunoglobulins"/>
    <property type="match status" value="1"/>
</dbReference>
<dbReference type="InterPro" id="IPR008979">
    <property type="entry name" value="Galactose-bd-like_sf"/>
</dbReference>
<evidence type="ECO:0000313" key="4">
    <source>
        <dbReference type="Proteomes" id="UP001595833"/>
    </source>
</evidence>
<dbReference type="InterPro" id="IPR005084">
    <property type="entry name" value="CBM6"/>
</dbReference>
<accession>A0ABV9Y4Y8</accession>
<dbReference type="InterPro" id="IPR049366">
    <property type="entry name" value="RGL11_C"/>
</dbReference>
<sequence length="730" mass="77294">MATVLSGAVTAVVFAPAVHAATTRYEVETAPATCDGAITSNHSGYSGSGFCDSTGATGATARFTVDAAAAGVATLSIRYANGNAVGRPATIGVNGAAVQTGAAFDNTGAWNTWATKTLTAPLTAGNNTVQLSATTAAGLANIDYLEVSTSGGAAVRRMESLGRGVVAVRSGGSQVLVSWRLLGLDPAGIGFNVYRSTGGGAEVKLNSSALTGGTNHTDSTANLSQANSYRVRPVVGGVEQAPSGAFTLRANAATEPVVRVPLRAGGAVKFLWAGDLDGDGEYDYVLDRQTSPQKIEAYRRDGRFLWQVDMGPNSTNQDNIEGGSATINVGHNDGVTVQDLDGDGRAEVAVRIANGVTFGNGVRFTDSDNTRQHIAVLDGLTGAPRATAPVPTDYLADGPMYARFGVGHLDGVNPSLVAFMKNRIGDGGFNLMFTAWRFTGSALTLQWKFLRGNQDLPDGHNTRIVDVDGDGRDEIAEIGFVLNGDGTLRYTLGPAGVVHGDRFHITDIDPNRPGLEGYGVQQNNPSGLRDYYYDAATGNIIWRHSASGTADVGRGMAGDIDPRHPGMEVWAFSGVYNAATNRLTHSDTSLQPWPQLGLHWDGDTGMELLNDGKFEKWDPNNPTPTNRTPRLLTTSQYGAVDAAQGNSPVLQGDILGDWREEVLYTNAAFNELIIFTTDRPSSTRLYTLAHNPAYRNAMTLKGYIQSHHVDYFIGAGMATPPRPNITYQER</sequence>
<feature type="signal peptide" evidence="1">
    <location>
        <begin position="1"/>
        <end position="20"/>
    </location>
</feature>
<dbReference type="CDD" id="cd04082">
    <property type="entry name" value="CBM35_pectate_lyase-like"/>
    <property type="match status" value="1"/>
</dbReference>
<name>A0ABV9Y4Y8_9PSEU</name>
<dbReference type="Gene3D" id="2.60.120.260">
    <property type="entry name" value="Galactose-binding domain-like"/>
    <property type="match status" value="1"/>
</dbReference>
<gene>
    <name evidence="3" type="ORF">ACFPFM_22965</name>
</gene>
<dbReference type="InterPro" id="IPR041624">
    <property type="entry name" value="RGI_lyase"/>
</dbReference>
<proteinExistence type="predicted"/>
<feature type="domain" description="CBM6" evidence="2">
    <location>
        <begin position="23"/>
        <end position="148"/>
    </location>
</feature>
<dbReference type="Pfam" id="PF03422">
    <property type="entry name" value="CBM_6"/>
    <property type="match status" value="1"/>
</dbReference>
<protein>
    <submittedName>
        <fullName evidence="3">Carbohydrate-binding protein</fullName>
    </submittedName>
</protein>
<evidence type="ECO:0000313" key="3">
    <source>
        <dbReference type="EMBL" id="MFC5056597.1"/>
    </source>
</evidence>
<dbReference type="InterPro" id="IPR028994">
    <property type="entry name" value="Integrin_alpha_N"/>
</dbReference>
<dbReference type="PANTHER" id="PTHR43118">
    <property type="entry name" value="RHAMNOGALACTURONAN LYASE (EUROFUNG)"/>
    <property type="match status" value="1"/>
</dbReference>
<dbReference type="InterPro" id="IPR013783">
    <property type="entry name" value="Ig-like_fold"/>
</dbReference>
<evidence type="ECO:0000256" key="1">
    <source>
        <dbReference type="SAM" id="SignalP"/>
    </source>
</evidence>
<dbReference type="PANTHER" id="PTHR43118:SF1">
    <property type="entry name" value="RHAMNOGALACTURONAN LYASE (EUROFUNG)"/>
    <property type="match status" value="1"/>
</dbReference>
<dbReference type="InterPro" id="IPR034641">
    <property type="entry name" value="RGL11"/>
</dbReference>